<name>A0A409WSQ3_PSICY</name>
<protein>
    <recommendedName>
        <fullName evidence="2">Nephrocystin 3-like N-terminal domain-containing protein</fullName>
    </recommendedName>
</protein>
<organism evidence="3 4">
    <name type="scientific">Psilocybe cyanescens</name>
    <dbReference type="NCBI Taxonomy" id="93625"/>
    <lineage>
        <taxon>Eukaryota</taxon>
        <taxon>Fungi</taxon>
        <taxon>Dikarya</taxon>
        <taxon>Basidiomycota</taxon>
        <taxon>Agaricomycotina</taxon>
        <taxon>Agaricomycetes</taxon>
        <taxon>Agaricomycetidae</taxon>
        <taxon>Agaricales</taxon>
        <taxon>Agaricineae</taxon>
        <taxon>Strophariaceae</taxon>
        <taxon>Psilocybe</taxon>
    </lineage>
</organism>
<evidence type="ECO:0000313" key="3">
    <source>
        <dbReference type="EMBL" id="PPQ81501.1"/>
    </source>
</evidence>
<evidence type="ECO:0000259" key="2">
    <source>
        <dbReference type="Pfam" id="PF24883"/>
    </source>
</evidence>
<dbReference type="Proteomes" id="UP000283269">
    <property type="component" value="Unassembled WGS sequence"/>
</dbReference>
<reference evidence="3 4" key="1">
    <citation type="journal article" date="2018" name="Evol. Lett.">
        <title>Horizontal gene cluster transfer increased hallucinogenic mushroom diversity.</title>
        <authorList>
            <person name="Reynolds H.T."/>
            <person name="Vijayakumar V."/>
            <person name="Gluck-Thaler E."/>
            <person name="Korotkin H.B."/>
            <person name="Matheny P.B."/>
            <person name="Slot J.C."/>
        </authorList>
    </citation>
    <scope>NUCLEOTIDE SEQUENCE [LARGE SCALE GENOMIC DNA]</scope>
    <source>
        <strain evidence="3 4">2631</strain>
    </source>
</reference>
<dbReference type="PANTHER" id="PTHR10039:SF16">
    <property type="entry name" value="GPI INOSITOL-DEACYLASE"/>
    <property type="match status" value="1"/>
</dbReference>
<feature type="domain" description="Nephrocystin 3-like N-terminal" evidence="2">
    <location>
        <begin position="403"/>
        <end position="513"/>
    </location>
</feature>
<dbReference type="Gene3D" id="3.40.50.300">
    <property type="entry name" value="P-loop containing nucleotide triphosphate hydrolases"/>
    <property type="match status" value="1"/>
</dbReference>
<dbReference type="AlphaFoldDB" id="A0A409WSQ3"/>
<dbReference type="OrthoDB" id="7464126at2759"/>
<dbReference type="InterPro" id="IPR056884">
    <property type="entry name" value="NPHP3-like_N"/>
</dbReference>
<feature type="non-terminal residue" evidence="3">
    <location>
        <position position="683"/>
    </location>
</feature>
<dbReference type="PANTHER" id="PTHR10039">
    <property type="entry name" value="AMELOGENIN"/>
    <property type="match status" value="1"/>
</dbReference>
<keyword evidence="1" id="KW-0677">Repeat</keyword>
<proteinExistence type="predicted"/>
<sequence length="683" mass="77452">MPPNKSLELLRAMLNNIEVDGDIEGQRVSRYSLKLNVDGRKLESTEAMLSASTLKWEWSAENEVTGINKRIGMLEERVVDFLDNGDFDLTDDNGVTVPDKMKVALSPTPKSDDYIAKFLDKVDADASILPQTEAILGTASTLVQVLKLTKAIMDQLSKAHPILSASWIAVSSVYQLIQETDIHDEFIQELAKTLCKMLATAAAVPDLPQIPKTDNVINEISRQSLRVASLIHKYTKLSFAKRTVKIQLNGIKSCILQCQRESAALKERLHNRIQFDIHAQTKQIGQKLDVIKDDALAAKISNWLSSPDTSKILNDTYEKCQDGTCVWFLEGEQFFKWQESSGFLWIKGKAGSGKSVLCSSVIKTLAKKEPHLVQEVVKVFYGKFALAVKDIIYAISRLTNCFCSSSVIKTLAKKEPHLVVAYFFFDGRDSQITSYGPSLYNFLIIMGGCLKTWKVYINTGDHQQPSVKDLENILQDILNVFSHIYIVIDVLDECTDYVKTLDWVAKFISNSTQLVENLHSLADQKKILKRNLINFDVADLSRQDILDYLEAQVDLNFQTYHKEIQKKIKTQLKKGAEGSFRWVALQLHELTKCQSEHEVIVQLNKLPKDLNTIYNQILMEIDKKYLAHTMTFLQWLAFSKHLMTIMELAETVTVDFDCQEGLVFDLTKRYNDPWGVLIRCSSL</sequence>
<feature type="domain" description="Nephrocystin 3-like N-terminal" evidence="2">
    <location>
        <begin position="323"/>
        <end position="383"/>
    </location>
</feature>
<gene>
    <name evidence="3" type="ORF">CVT25_015661</name>
</gene>
<dbReference type="Pfam" id="PF24883">
    <property type="entry name" value="NPHP3_N"/>
    <property type="match status" value="2"/>
</dbReference>
<comment type="caution">
    <text evidence="3">The sequence shown here is derived from an EMBL/GenBank/DDBJ whole genome shotgun (WGS) entry which is preliminary data.</text>
</comment>
<evidence type="ECO:0000256" key="1">
    <source>
        <dbReference type="ARBA" id="ARBA00022737"/>
    </source>
</evidence>
<evidence type="ECO:0000313" key="4">
    <source>
        <dbReference type="Proteomes" id="UP000283269"/>
    </source>
</evidence>
<dbReference type="EMBL" id="NHYD01003245">
    <property type="protein sequence ID" value="PPQ81501.1"/>
    <property type="molecule type" value="Genomic_DNA"/>
</dbReference>
<dbReference type="STRING" id="93625.A0A409WSQ3"/>
<accession>A0A409WSQ3</accession>
<dbReference type="InParanoid" id="A0A409WSQ3"/>
<dbReference type="InterPro" id="IPR027417">
    <property type="entry name" value="P-loop_NTPase"/>
</dbReference>
<keyword evidence="4" id="KW-1185">Reference proteome</keyword>